<reference evidence="2 4" key="2">
    <citation type="submission" date="2018-03" db="EMBL/GenBank/DDBJ databases">
        <authorList>
            <person name="Fogelqvist J."/>
        </authorList>
    </citation>
    <scope>NUCLEOTIDE SEQUENCE [LARGE SCALE GENOMIC DNA]</scope>
</reference>
<evidence type="ECO:0000313" key="4">
    <source>
        <dbReference type="Proteomes" id="UP000290189"/>
    </source>
</evidence>
<dbReference type="EMBL" id="OVEO01000013">
    <property type="protein sequence ID" value="SPQ99918.1"/>
    <property type="molecule type" value="Genomic_DNA"/>
</dbReference>
<reference evidence="1 3" key="1">
    <citation type="submission" date="2015-02" db="EMBL/GenBank/DDBJ databases">
        <authorList>
            <person name="Chooi Y.-H."/>
        </authorList>
    </citation>
    <scope>NUCLEOTIDE SEQUENCE [LARGE SCALE GENOMIC DNA]</scope>
    <source>
        <strain evidence="1">E3</strain>
    </source>
</reference>
<gene>
    <name evidence="1" type="ORF">PBRA_009006</name>
    <name evidence="2" type="ORF">PLBR_LOCUS7133</name>
</gene>
<keyword evidence="2" id="KW-0496">Mitochondrion</keyword>
<dbReference type="Proteomes" id="UP000290189">
    <property type="component" value="Unassembled WGS sequence"/>
</dbReference>
<organism evidence="1 3">
    <name type="scientific">Plasmodiophora brassicae</name>
    <name type="common">Clubroot disease agent</name>
    <dbReference type="NCBI Taxonomy" id="37360"/>
    <lineage>
        <taxon>Eukaryota</taxon>
        <taxon>Sar</taxon>
        <taxon>Rhizaria</taxon>
        <taxon>Endomyxa</taxon>
        <taxon>Phytomyxea</taxon>
        <taxon>Plasmodiophorida</taxon>
        <taxon>Plasmodiophoridae</taxon>
        <taxon>Plasmodiophora</taxon>
    </lineage>
</organism>
<sequence>MICSWPRSDQSFLDAEDRYGLAILNEPLNLFERTGTGVENTKRAYRDWKRWRGLSTFFAVIGDYDSMLVLDSRIANDAACPSMKLDSIRLYMDYKLLPPGTPVHLDEHCKRQRANS</sequence>
<accession>A0A0G4J4I5</accession>
<geneLocation type="mitochondrion" evidence="2"/>
<dbReference type="AlphaFoldDB" id="A0A0G4J4I5"/>
<evidence type="ECO:0000313" key="1">
    <source>
        <dbReference type="EMBL" id="CEP02422.1"/>
    </source>
</evidence>
<dbReference type="EMBL" id="CDSF01000127">
    <property type="protein sequence ID" value="CEP02422.1"/>
    <property type="molecule type" value="Genomic_DNA"/>
</dbReference>
<dbReference type="Proteomes" id="UP000039324">
    <property type="component" value="Unassembled WGS sequence"/>
</dbReference>
<evidence type="ECO:0000313" key="2">
    <source>
        <dbReference type="EMBL" id="SPQ99918.1"/>
    </source>
</evidence>
<protein>
    <submittedName>
        <fullName evidence="1">Uncharacterized protein</fullName>
    </submittedName>
</protein>
<keyword evidence="3" id="KW-1185">Reference proteome</keyword>
<evidence type="ECO:0000313" key="3">
    <source>
        <dbReference type="Proteomes" id="UP000039324"/>
    </source>
</evidence>
<name>A0A0G4J4I5_PLABS</name>
<proteinExistence type="predicted"/>